<feature type="region of interest" description="Disordered" evidence="1">
    <location>
        <begin position="749"/>
        <end position="768"/>
    </location>
</feature>
<evidence type="ECO:0000313" key="3">
    <source>
        <dbReference type="Proteomes" id="UP000051727"/>
    </source>
</evidence>
<dbReference type="EMBL" id="JQAR01000002">
    <property type="protein sequence ID" value="KRN33122.1"/>
    <property type="molecule type" value="Genomic_DNA"/>
</dbReference>
<dbReference type="AlphaFoldDB" id="A0A0R2FXL3"/>
<dbReference type="SUPFAM" id="SSF49464">
    <property type="entry name" value="Carboxypeptidase regulatory domain-like"/>
    <property type="match status" value="1"/>
</dbReference>
<proteinExistence type="predicted"/>
<dbReference type="Proteomes" id="UP000051727">
    <property type="component" value="Unassembled WGS sequence"/>
</dbReference>
<dbReference type="RefSeq" id="WP_056990427.1">
    <property type="nucleotide sequence ID" value="NZ_JQAR01000002.1"/>
</dbReference>
<sequence length="768" mass="81068">MKKWGLGIIVILFGSLYALLAANQHNNQITNKQTNNSEIVTEKGLGSQGASLKSSNKFAARLQNKGASTATVANVTLSKSAKLANSVISDKSDRVTVAGVLSQKSGVALCNQVIYAKSSVEDIKLSTDGEGDFFVHLLGDQKYTLTTSDGLQLGSITTGDMSRSTNDDGIIELGRTFRSQSSSGYIQLNSNTIYFPKSEVISAGNNEIIINGTQDVYVGDVVLADGGLNHADAATVKITSVQHENNKTILNGTSVTMTSLFQEIHSGSHGSFSTVKILPNTQVASLNQSGNSLTVDDGQGSTLNVEVATTPSLDIDYSSTRGMKQIVASFKTTAKIQGHIRAEGTKVTSYNIGNAIISTDIPFLSVDVPLTLNESLQAEKGSTVDVTGEYTSNINLQINNNELMKTASHEVTTDLSGSTNALHLNLGVGVAPNISIAGNKLLSMSNYLGFSDNVDADLNETQDSHYSAEVESPFLGRPYSFEEDTPLFRTANMQVNTDTSGAVTNMTLIPGETKILYLPEYRGSNADLTSNTDGPISITKLSNGVYELTADEDAVTGGSASLTFLDTSLNGHLISSKADLTVNIVQSDKSNISGDIVDDSNKVGIKNAQVTLVNEATGETYSTITDESGKYTMELPRGNYQSTVTASGYNSGSERLNVNTDKSVYDTELSLTESGLHGVIKNSVTGANIDGVSLSFRSGSDNTTGELVGTTITDGSGAYSLNLPTGNYTVEIVKDGFVTSYKNITVNEDTEGTGMDVPLLPSESVAGS</sequence>
<organism evidence="2 3">
    <name type="scientific">Liquorilactobacillus mali</name>
    <dbReference type="NCBI Taxonomy" id="1618"/>
    <lineage>
        <taxon>Bacteria</taxon>
        <taxon>Bacillati</taxon>
        <taxon>Bacillota</taxon>
        <taxon>Bacilli</taxon>
        <taxon>Lactobacillales</taxon>
        <taxon>Lactobacillaceae</taxon>
        <taxon>Liquorilactobacillus</taxon>
    </lineage>
</organism>
<dbReference type="OrthoDB" id="2158979at2"/>
<dbReference type="Pfam" id="PF13620">
    <property type="entry name" value="CarboxypepD_reg"/>
    <property type="match status" value="2"/>
</dbReference>
<dbReference type="PATRIC" id="fig|1618.3.peg.864"/>
<protein>
    <submittedName>
        <fullName evidence="2">Uncharacterized protein</fullName>
    </submittedName>
</protein>
<accession>A0A0R2FXL3</accession>
<gene>
    <name evidence="2" type="ORF">IV36_GL000855</name>
</gene>
<evidence type="ECO:0000256" key="1">
    <source>
        <dbReference type="SAM" id="MobiDB-lite"/>
    </source>
</evidence>
<dbReference type="SUPFAM" id="SSF49478">
    <property type="entry name" value="Cna protein B-type domain"/>
    <property type="match status" value="1"/>
</dbReference>
<dbReference type="InterPro" id="IPR008969">
    <property type="entry name" value="CarboxyPept-like_regulatory"/>
</dbReference>
<evidence type="ECO:0000313" key="2">
    <source>
        <dbReference type="EMBL" id="KRN33122.1"/>
    </source>
</evidence>
<reference evidence="2 3" key="1">
    <citation type="journal article" date="2015" name="Genome Announc.">
        <title>Expanding the biotechnology potential of lactobacilli through comparative genomics of 213 strains and associated genera.</title>
        <authorList>
            <person name="Sun Z."/>
            <person name="Harris H.M."/>
            <person name="McCann A."/>
            <person name="Guo C."/>
            <person name="Argimon S."/>
            <person name="Zhang W."/>
            <person name="Yang X."/>
            <person name="Jeffery I.B."/>
            <person name="Cooney J.C."/>
            <person name="Kagawa T.F."/>
            <person name="Liu W."/>
            <person name="Song Y."/>
            <person name="Salvetti E."/>
            <person name="Wrobel A."/>
            <person name="Rasinkangas P."/>
            <person name="Parkhill J."/>
            <person name="Rea M.C."/>
            <person name="O'Sullivan O."/>
            <person name="Ritari J."/>
            <person name="Douillard F.P."/>
            <person name="Paul Ross R."/>
            <person name="Yang R."/>
            <person name="Briner A.E."/>
            <person name="Felis G.E."/>
            <person name="de Vos W.M."/>
            <person name="Barrangou R."/>
            <person name="Klaenhammer T.R."/>
            <person name="Caufield P.W."/>
            <person name="Cui Y."/>
            <person name="Zhang H."/>
            <person name="O'Toole P.W."/>
        </authorList>
    </citation>
    <scope>NUCLEOTIDE SEQUENCE [LARGE SCALE GENOMIC DNA]</scope>
    <source>
        <strain evidence="2 3">ATCC 27304</strain>
    </source>
</reference>
<dbReference type="Gene3D" id="2.60.40.1120">
    <property type="entry name" value="Carboxypeptidase-like, regulatory domain"/>
    <property type="match status" value="2"/>
</dbReference>
<name>A0A0R2FXL3_9LACO</name>
<dbReference type="STRING" id="1618.IV36_GL000855"/>
<comment type="caution">
    <text evidence="2">The sequence shown here is derived from an EMBL/GenBank/DDBJ whole genome shotgun (WGS) entry which is preliminary data.</text>
</comment>